<evidence type="ECO:0008006" key="6">
    <source>
        <dbReference type="Google" id="ProtNLM"/>
    </source>
</evidence>
<dbReference type="OrthoDB" id="9811262at2"/>
<accession>A0A2S0N8E2</accession>
<feature type="domain" description="ENPP1-3/EXOG-like endonuclease/phosphodiesterase" evidence="2">
    <location>
        <begin position="479"/>
        <end position="748"/>
    </location>
</feature>
<dbReference type="PANTHER" id="PTHR36234:SF5">
    <property type="entry name" value="LYSYL ENDOPEPTIDASE"/>
    <property type="match status" value="1"/>
</dbReference>
<feature type="domain" description="DNA/RNA non-specific endonuclease/pyrophosphatase/phosphodiesterase" evidence="3">
    <location>
        <begin position="478"/>
        <end position="748"/>
    </location>
</feature>
<evidence type="ECO:0000259" key="3">
    <source>
        <dbReference type="SMART" id="SM00892"/>
    </source>
</evidence>
<dbReference type="SMART" id="SM00892">
    <property type="entry name" value="Endonuclease_NS"/>
    <property type="match status" value="1"/>
</dbReference>
<dbReference type="GO" id="GO:0016787">
    <property type="term" value="F:hydrolase activity"/>
    <property type="evidence" value="ECO:0007669"/>
    <property type="project" value="InterPro"/>
</dbReference>
<dbReference type="AlphaFoldDB" id="A0A2S0N8E2"/>
<dbReference type="EMBL" id="CP027668">
    <property type="protein sequence ID" value="AVO44429.1"/>
    <property type="molecule type" value="Genomic_DNA"/>
</dbReference>
<organism evidence="4 5">
    <name type="scientific">Phreatobacter cathodiphilus</name>
    <dbReference type="NCBI Taxonomy" id="1868589"/>
    <lineage>
        <taxon>Bacteria</taxon>
        <taxon>Pseudomonadati</taxon>
        <taxon>Pseudomonadota</taxon>
        <taxon>Alphaproteobacteria</taxon>
        <taxon>Hyphomicrobiales</taxon>
        <taxon>Phreatobacteraceae</taxon>
        <taxon>Phreatobacter</taxon>
    </lineage>
</organism>
<dbReference type="InterPro" id="IPR009003">
    <property type="entry name" value="Peptidase_S1_PA"/>
</dbReference>
<evidence type="ECO:0000313" key="4">
    <source>
        <dbReference type="EMBL" id="AVO44429.1"/>
    </source>
</evidence>
<dbReference type="Pfam" id="PF13365">
    <property type="entry name" value="Trypsin_2"/>
    <property type="match status" value="1"/>
</dbReference>
<dbReference type="InterPro" id="IPR044925">
    <property type="entry name" value="His-Me_finger_sf"/>
</dbReference>
<dbReference type="PANTHER" id="PTHR36234">
    <property type="entry name" value="LYSYL ENDOPEPTIDASE"/>
    <property type="match status" value="1"/>
</dbReference>
<dbReference type="SMART" id="SM00477">
    <property type="entry name" value="NUC"/>
    <property type="match status" value="1"/>
</dbReference>
<proteinExistence type="predicted"/>
<dbReference type="GO" id="GO:0046872">
    <property type="term" value="F:metal ion binding"/>
    <property type="evidence" value="ECO:0007669"/>
    <property type="project" value="InterPro"/>
</dbReference>
<dbReference type="InterPro" id="IPR020821">
    <property type="entry name" value="ENPP1-3/EXOG-like_nuc-like"/>
</dbReference>
<dbReference type="Gene3D" id="3.40.570.10">
    <property type="entry name" value="Extracellular Endonuclease, subunit A"/>
    <property type="match status" value="1"/>
</dbReference>
<dbReference type="Proteomes" id="UP000237889">
    <property type="component" value="Chromosome"/>
</dbReference>
<sequence>MDQDSNRELEQVVMARLMAGREAIEYSLRQISWGNPLGAEQSIRRGVARLQAKAGLSAEEAALAVRAVQDFAHQASRVEPRPETLAAEPPELTIRVGKPTGPEAVWGTLDFVPVSFFVRGRRAADAVARVAYRSGRAQGSGFLVAPGLFLTNQHVIKDPAHAETLELQFDYEHDDVGGSRKFCRYALDPARCFAFDDVRRLDYCLIAVGPRIDGDRDIGAFGYKALSDAADKHMLGEVANIIQHPAGRMKEIVLRENRLVNREDTTQVLHYVADTEPGSSGSPVFNNQWEPIALHHWGGPHLEVQTPDGRLLTREINEGIRVSAIVNDLQTRWAGRSPAVAEALALWRAAPRAYEEDESLAGERAADVLQPSVRTRPDGTTSWIFPIEISVRAPLIPASTPVAPAAPAAPAVLAGLAERLPGRRPPPAWSVENFADRGGFEPGFLPGFIVPLPAIRPAAGRIAPNLEAGRGDDPHELKYHHFSIKMNADRRLAFFTACNIDGSRLWHVDRENKDATENPTAKQLGVENLEAAEASDDFRPDRRIDIENQMTKPFYEGQKVPGFPKGNDPDRIARMLQKGHIVLRSDPAWGTREEALAAERDTFFYTNAGPQIGFFNQGSAFDKPGTKGRLRWRAVESYVLRNALVEKQRVSVFAGPVFRADDPDYRFGSKVPMTYWKIAVWVENQQLRAIALLADQYKLVEALPENLSPEAEEFTDPHELARVSEFLTTVSAIEQMTHLDFGVEVRSADVRAGSDVRPAEEFDPNALTPRRQPKVPPGRRRKKKN</sequence>
<feature type="compositionally biased region" description="Basic residues" evidence="1">
    <location>
        <begin position="771"/>
        <end position="785"/>
    </location>
</feature>
<name>A0A2S0N8E2_9HYPH</name>
<reference evidence="4 5" key="1">
    <citation type="submission" date="2018-03" db="EMBL/GenBank/DDBJ databases">
        <title>Genome sequencing of Phreatobacter sp.</title>
        <authorList>
            <person name="Kim S.-J."/>
            <person name="Heo J."/>
            <person name="Kwon S.-W."/>
        </authorList>
    </citation>
    <scope>NUCLEOTIDE SEQUENCE [LARGE SCALE GENOMIC DNA]</scope>
    <source>
        <strain evidence="4 5">S-12</strain>
    </source>
</reference>
<evidence type="ECO:0000256" key="1">
    <source>
        <dbReference type="SAM" id="MobiDB-lite"/>
    </source>
</evidence>
<feature type="region of interest" description="Disordered" evidence="1">
    <location>
        <begin position="753"/>
        <end position="785"/>
    </location>
</feature>
<dbReference type="SUPFAM" id="SSF54060">
    <property type="entry name" value="His-Me finger endonucleases"/>
    <property type="match status" value="1"/>
</dbReference>
<protein>
    <recommendedName>
        <fullName evidence="6">Serine protease</fullName>
    </recommendedName>
</protein>
<evidence type="ECO:0000313" key="5">
    <source>
        <dbReference type="Proteomes" id="UP000237889"/>
    </source>
</evidence>
<dbReference type="GO" id="GO:0003676">
    <property type="term" value="F:nucleic acid binding"/>
    <property type="evidence" value="ECO:0007669"/>
    <property type="project" value="InterPro"/>
</dbReference>
<dbReference type="InterPro" id="IPR001604">
    <property type="entry name" value="Endo_G_ENPP1-like_dom"/>
</dbReference>
<dbReference type="InterPro" id="IPR044929">
    <property type="entry name" value="DNA/RNA_non-sp_Endonuclease_sf"/>
</dbReference>
<gene>
    <name evidence="4" type="ORF">C6569_04765</name>
</gene>
<dbReference type="InterPro" id="IPR043504">
    <property type="entry name" value="Peptidase_S1_PA_chymotrypsin"/>
</dbReference>
<evidence type="ECO:0000259" key="2">
    <source>
        <dbReference type="SMART" id="SM00477"/>
    </source>
</evidence>
<dbReference type="KEGG" id="phr:C6569_04765"/>
<dbReference type="RefSeq" id="WP_106747759.1">
    <property type="nucleotide sequence ID" value="NZ_CP027668.1"/>
</dbReference>
<dbReference type="Pfam" id="PF01223">
    <property type="entry name" value="Endonuclease_NS"/>
    <property type="match status" value="1"/>
</dbReference>
<dbReference type="Gene3D" id="2.40.10.10">
    <property type="entry name" value="Trypsin-like serine proteases"/>
    <property type="match status" value="2"/>
</dbReference>
<keyword evidence="5" id="KW-1185">Reference proteome</keyword>
<dbReference type="SUPFAM" id="SSF50494">
    <property type="entry name" value="Trypsin-like serine proteases"/>
    <property type="match status" value="1"/>
</dbReference>